<organism evidence="16 17">
    <name type="scientific">Maudiozyma humilis</name>
    <name type="common">Sour dough yeast</name>
    <name type="synonym">Kazachstania humilis</name>
    <dbReference type="NCBI Taxonomy" id="51915"/>
    <lineage>
        <taxon>Eukaryota</taxon>
        <taxon>Fungi</taxon>
        <taxon>Dikarya</taxon>
        <taxon>Ascomycota</taxon>
        <taxon>Saccharomycotina</taxon>
        <taxon>Saccharomycetes</taxon>
        <taxon>Saccharomycetales</taxon>
        <taxon>Saccharomycetaceae</taxon>
        <taxon>Maudiozyma</taxon>
    </lineage>
</organism>
<gene>
    <name evidence="16" type="ORF">DAKH74_034330</name>
</gene>
<proteinExistence type="predicted"/>
<feature type="region of interest" description="Disordered" evidence="14">
    <location>
        <begin position="520"/>
        <end position="695"/>
    </location>
</feature>
<evidence type="ECO:0000256" key="6">
    <source>
        <dbReference type="ARBA" id="ARBA00022679"/>
    </source>
</evidence>
<dbReference type="FunFam" id="1.10.510.10:FF:000441">
    <property type="entry name" value="Serine/threonine protein kinase"/>
    <property type="match status" value="1"/>
</dbReference>
<dbReference type="PROSITE" id="PS00108">
    <property type="entry name" value="PROTEIN_KINASE_ST"/>
    <property type="match status" value="1"/>
</dbReference>
<dbReference type="SUPFAM" id="SSF56112">
    <property type="entry name" value="Protein kinase-like (PK-like)"/>
    <property type="match status" value="1"/>
</dbReference>
<evidence type="ECO:0000256" key="4">
    <source>
        <dbReference type="ARBA" id="ARBA00022527"/>
    </source>
</evidence>
<evidence type="ECO:0000256" key="5">
    <source>
        <dbReference type="ARBA" id="ARBA00022553"/>
    </source>
</evidence>
<dbReference type="EC" id="2.7.11.1" evidence="2"/>
<feature type="region of interest" description="Disordered" evidence="14">
    <location>
        <begin position="407"/>
        <end position="488"/>
    </location>
</feature>
<evidence type="ECO:0000256" key="9">
    <source>
        <dbReference type="ARBA" id="ARBA00022840"/>
    </source>
</evidence>
<sequence>MNQPQLDKYQPGAVLTVGSHHVRIIKYLTSGGFAQIYSCQLSQPDEFIKSDIACVKRVIVPDKGSLNTLRAEVEAMKLLRNNDHVVSYIDSHAAKSTTYNGSYEVFLLMEFCERGGLIDFMNTRLQNRLQEFEVLSIIMQISEGVAAMHALKPPLVHRDLKIENVLISSDNKYKVCDFGSVCGVIRPPTNPQEMTFVQHDIMKNTTAQYRSPEMIDLYRGLPIDEKSDIWALGVLLYKLCYYTTPFEKGGETAILYSRYDFPPAPMYSENVKNLVRWMLLENPNDRPNIYQVVQRASQLLGVPCPIIDFYNVTYQLQHTNSMPQLNMLAQGYAPHSLGSTPQAMTTQNTMQQAPMQFQIPQQQQQGQFQTHISHSFAPTQGELAAGMQRVNTAGAGVGAPLHESKTIPAYSKENAQTSQLPKQRASKSKSSSQPPIQLSPVSTSSSESDSPDEDRIIETINLPPRRRYNVPISSRMSSVQVTKEDMEKTKALEKKIKDAISASRKEYEDSSKDIESSIIEENNSLFNDKKDHDIKTESVDDTSSPSLMKNIEKFNEDSSTQLSNLSLNKKTEKKPSPPPVRSRVKAPEPTEVEDKEESQPAPQKHLTPEQKLQNDKTKELLRQKMREKLDMSGKAFVSRHKKGDTGAKSEISVEKEEHARKPKPKPTVPHKPNKLRPQKPTKPSFLSGNKISNKA</sequence>
<dbReference type="GO" id="GO:0005524">
    <property type="term" value="F:ATP binding"/>
    <property type="evidence" value="ECO:0007669"/>
    <property type="project" value="UniProtKB-KW"/>
</dbReference>
<evidence type="ECO:0000256" key="11">
    <source>
        <dbReference type="ARBA" id="ARBA00047899"/>
    </source>
</evidence>
<dbReference type="Gene3D" id="1.10.510.10">
    <property type="entry name" value="Transferase(Phosphotransferase) domain 1"/>
    <property type="match status" value="1"/>
</dbReference>
<evidence type="ECO:0000256" key="7">
    <source>
        <dbReference type="ARBA" id="ARBA00022741"/>
    </source>
</evidence>
<comment type="catalytic activity">
    <reaction evidence="11">
        <text>L-threonyl-[protein] + ATP = O-phospho-L-threonyl-[protein] + ADP + H(+)</text>
        <dbReference type="Rhea" id="RHEA:46608"/>
        <dbReference type="Rhea" id="RHEA-COMP:11060"/>
        <dbReference type="Rhea" id="RHEA-COMP:11605"/>
        <dbReference type="ChEBI" id="CHEBI:15378"/>
        <dbReference type="ChEBI" id="CHEBI:30013"/>
        <dbReference type="ChEBI" id="CHEBI:30616"/>
        <dbReference type="ChEBI" id="CHEBI:61977"/>
        <dbReference type="ChEBI" id="CHEBI:456216"/>
        <dbReference type="EC" id="2.7.11.1"/>
    </reaction>
</comment>
<dbReference type="InterPro" id="IPR011009">
    <property type="entry name" value="Kinase-like_dom_sf"/>
</dbReference>
<feature type="compositionally biased region" description="Basic and acidic residues" evidence="14">
    <location>
        <begin position="606"/>
        <end position="631"/>
    </location>
</feature>
<dbReference type="InterPro" id="IPR000719">
    <property type="entry name" value="Prot_kinase_dom"/>
</dbReference>
<keyword evidence="8 16" id="KW-0418">Kinase</keyword>
<comment type="caution">
    <text evidence="16">The sequence shown here is derived from an EMBL/GenBank/DDBJ whole genome shotgun (WGS) entry which is preliminary data.</text>
</comment>
<feature type="compositionally biased region" description="Polar residues" evidence="14">
    <location>
        <begin position="471"/>
        <end position="481"/>
    </location>
</feature>
<evidence type="ECO:0000256" key="8">
    <source>
        <dbReference type="ARBA" id="ARBA00022777"/>
    </source>
</evidence>
<dbReference type="InterPro" id="IPR008271">
    <property type="entry name" value="Ser/Thr_kinase_AS"/>
</dbReference>
<dbReference type="PANTHER" id="PTHR22967">
    <property type="entry name" value="SERINE/THREONINE PROTEIN KINASE"/>
    <property type="match status" value="1"/>
</dbReference>
<dbReference type="GO" id="GO:0030479">
    <property type="term" value="C:actin cortical patch"/>
    <property type="evidence" value="ECO:0007669"/>
    <property type="project" value="UniProtKB-SubCell"/>
</dbReference>
<feature type="compositionally biased region" description="Polar residues" evidence="14">
    <location>
        <begin position="557"/>
        <end position="568"/>
    </location>
</feature>
<keyword evidence="4 16" id="KW-0723">Serine/threonine-protein kinase</keyword>
<dbReference type="SMART" id="SM00220">
    <property type="entry name" value="S_TKc"/>
    <property type="match status" value="1"/>
</dbReference>
<dbReference type="GO" id="GO:0004674">
    <property type="term" value="F:protein serine/threonine kinase activity"/>
    <property type="evidence" value="ECO:0007669"/>
    <property type="project" value="UniProtKB-KW"/>
</dbReference>
<keyword evidence="5" id="KW-0597">Phosphoprotein</keyword>
<evidence type="ECO:0000256" key="14">
    <source>
        <dbReference type="SAM" id="MobiDB-lite"/>
    </source>
</evidence>
<keyword evidence="3" id="KW-0963">Cytoplasm</keyword>
<dbReference type="PROSITE" id="PS50011">
    <property type="entry name" value="PROTEIN_KINASE_DOM"/>
    <property type="match status" value="1"/>
</dbReference>
<dbReference type="Pfam" id="PF00069">
    <property type="entry name" value="Pkinase"/>
    <property type="match status" value="1"/>
</dbReference>
<evidence type="ECO:0000313" key="16">
    <source>
        <dbReference type="EMBL" id="GMM56817.1"/>
    </source>
</evidence>
<accession>A0AAV5S0H1</accession>
<dbReference type="Proteomes" id="UP001377567">
    <property type="component" value="Unassembled WGS sequence"/>
</dbReference>
<feature type="compositionally biased region" description="Basic and acidic residues" evidence="14">
    <location>
        <begin position="527"/>
        <end position="538"/>
    </location>
</feature>
<dbReference type="GO" id="GO:0000147">
    <property type="term" value="P:actin cortical patch assembly"/>
    <property type="evidence" value="ECO:0007669"/>
    <property type="project" value="TreeGrafter"/>
</dbReference>
<dbReference type="PANTHER" id="PTHR22967:SF57">
    <property type="entry name" value="AUXILIN, ISOFORM A-RELATED"/>
    <property type="match status" value="1"/>
</dbReference>
<dbReference type="CDD" id="cd14037">
    <property type="entry name" value="STKc_NAK_like"/>
    <property type="match status" value="1"/>
</dbReference>
<dbReference type="AlphaFoldDB" id="A0AAV5S0H1"/>
<evidence type="ECO:0000259" key="15">
    <source>
        <dbReference type="PROSITE" id="PS50011"/>
    </source>
</evidence>
<feature type="compositionally biased region" description="Low complexity" evidence="14">
    <location>
        <begin position="428"/>
        <end position="448"/>
    </location>
</feature>
<name>A0AAV5S0H1_MAUHU</name>
<evidence type="ECO:0000256" key="10">
    <source>
        <dbReference type="ARBA" id="ARBA00023212"/>
    </source>
</evidence>
<feature type="domain" description="Protein kinase" evidence="15">
    <location>
        <begin position="22"/>
        <end position="300"/>
    </location>
</feature>
<reference evidence="16 17" key="1">
    <citation type="journal article" date="2023" name="Elife">
        <title>Identification of key yeast species and microbe-microbe interactions impacting larval growth of Drosophila in the wild.</title>
        <authorList>
            <person name="Mure A."/>
            <person name="Sugiura Y."/>
            <person name="Maeda R."/>
            <person name="Honda K."/>
            <person name="Sakurai N."/>
            <person name="Takahashi Y."/>
            <person name="Watada M."/>
            <person name="Katoh T."/>
            <person name="Gotoh A."/>
            <person name="Gotoh Y."/>
            <person name="Taniguchi I."/>
            <person name="Nakamura K."/>
            <person name="Hayashi T."/>
            <person name="Katayama T."/>
            <person name="Uemura T."/>
            <person name="Hattori Y."/>
        </authorList>
    </citation>
    <scope>NUCLEOTIDE SEQUENCE [LARGE SCALE GENOMIC DNA]</scope>
    <source>
        <strain evidence="16 17">KH-74</strain>
    </source>
</reference>
<evidence type="ECO:0000256" key="12">
    <source>
        <dbReference type="ARBA" id="ARBA00048679"/>
    </source>
</evidence>
<evidence type="ECO:0000256" key="13">
    <source>
        <dbReference type="ARBA" id="ARBA00065090"/>
    </source>
</evidence>
<keyword evidence="10" id="KW-0206">Cytoskeleton</keyword>
<evidence type="ECO:0000256" key="1">
    <source>
        <dbReference type="ARBA" id="ARBA00004134"/>
    </source>
</evidence>
<dbReference type="GO" id="GO:0007015">
    <property type="term" value="P:actin filament organization"/>
    <property type="evidence" value="ECO:0007669"/>
    <property type="project" value="TreeGrafter"/>
</dbReference>
<comment type="catalytic activity">
    <reaction evidence="12">
        <text>L-seryl-[protein] + ATP = O-phospho-L-seryl-[protein] + ADP + H(+)</text>
        <dbReference type="Rhea" id="RHEA:17989"/>
        <dbReference type="Rhea" id="RHEA-COMP:9863"/>
        <dbReference type="Rhea" id="RHEA-COMP:11604"/>
        <dbReference type="ChEBI" id="CHEBI:15378"/>
        <dbReference type="ChEBI" id="CHEBI:29999"/>
        <dbReference type="ChEBI" id="CHEBI:30616"/>
        <dbReference type="ChEBI" id="CHEBI:83421"/>
        <dbReference type="ChEBI" id="CHEBI:456216"/>
        <dbReference type="EC" id="2.7.11.1"/>
    </reaction>
</comment>
<keyword evidence="9" id="KW-0067">ATP-binding</keyword>
<evidence type="ECO:0000256" key="3">
    <source>
        <dbReference type="ARBA" id="ARBA00022490"/>
    </source>
</evidence>
<keyword evidence="17" id="KW-1185">Reference proteome</keyword>
<evidence type="ECO:0000313" key="17">
    <source>
        <dbReference type="Proteomes" id="UP001377567"/>
    </source>
</evidence>
<dbReference type="GO" id="GO:2000369">
    <property type="term" value="P:regulation of clathrin-dependent endocytosis"/>
    <property type="evidence" value="ECO:0007669"/>
    <property type="project" value="UniProtKB-ARBA"/>
</dbReference>
<feature type="compositionally biased region" description="Polar residues" evidence="14">
    <location>
        <begin position="684"/>
        <end position="695"/>
    </location>
</feature>
<keyword evidence="6" id="KW-0808">Transferase</keyword>
<feature type="compositionally biased region" description="Basic and acidic residues" evidence="14">
    <location>
        <begin position="643"/>
        <end position="659"/>
    </location>
</feature>
<comment type="subunit">
    <text evidence="13">Interacts with ABP1, which is required for proper actin patch localization.</text>
</comment>
<comment type="subcellular location">
    <subcellularLocation>
        <location evidence="1">Cytoplasm</location>
        <location evidence="1">Cytoskeleton</location>
        <location evidence="1">Actin patch</location>
    </subcellularLocation>
</comment>
<keyword evidence="7" id="KW-0547">Nucleotide-binding</keyword>
<dbReference type="EMBL" id="BTGD01000010">
    <property type="protein sequence ID" value="GMM56817.1"/>
    <property type="molecule type" value="Genomic_DNA"/>
</dbReference>
<protein>
    <recommendedName>
        <fullName evidence="2">non-specific serine/threonine protein kinase</fullName>
        <ecNumber evidence="2">2.7.11.1</ecNumber>
    </recommendedName>
</protein>
<evidence type="ECO:0000256" key="2">
    <source>
        <dbReference type="ARBA" id="ARBA00012513"/>
    </source>
</evidence>